<sequence length="79" mass="8678">MQTFFVTLSSIPDVRRFVDAATRCACEIDVLSGRYVIDAKSIMGLFSLDLQKPVQVEFHGSDDECAAFQTEIASSITQG</sequence>
<proteinExistence type="predicted"/>
<dbReference type="EMBL" id="FLUN01000001">
    <property type="protein sequence ID" value="SBW09877.1"/>
    <property type="molecule type" value="Genomic_DNA"/>
</dbReference>
<dbReference type="Pfam" id="PF00381">
    <property type="entry name" value="PTS-HPr"/>
    <property type="match status" value="1"/>
</dbReference>
<gene>
    <name evidence="2" type="ORF">KL86CLO1_12758</name>
</gene>
<evidence type="ECO:0000259" key="1">
    <source>
        <dbReference type="PROSITE" id="PS51350"/>
    </source>
</evidence>
<reference evidence="2" key="1">
    <citation type="submission" date="2016-04" db="EMBL/GenBank/DDBJ databases">
        <authorList>
            <person name="Evans L.H."/>
            <person name="Alamgir A."/>
            <person name="Owens N."/>
            <person name="Weber N.D."/>
            <person name="Virtaneva K."/>
            <person name="Barbian K."/>
            <person name="Babar A."/>
            <person name="Rosenke K."/>
        </authorList>
    </citation>
    <scope>NUCLEOTIDE SEQUENCE</scope>
    <source>
        <strain evidence="2">86</strain>
    </source>
</reference>
<feature type="domain" description="HPr" evidence="1">
    <location>
        <begin position="1"/>
        <end position="79"/>
    </location>
</feature>
<protein>
    <recommendedName>
        <fullName evidence="1">HPr domain-containing protein</fullName>
    </recommendedName>
</protein>
<dbReference type="InterPro" id="IPR000032">
    <property type="entry name" value="HPr-like"/>
</dbReference>
<name>A0A212KE16_9FIRM</name>
<dbReference type="InterPro" id="IPR035895">
    <property type="entry name" value="HPr-like_sf"/>
</dbReference>
<accession>A0A212KE16</accession>
<dbReference type="Gene3D" id="3.30.1340.10">
    <property type="entry name" value="HPr-like"/>
    <property type="match status" value="1"/>
</dbReference>
<dbReference type="AlphaFoldDB" id="A0A212KE16"/>
<dbReference type="PROSITE" id="PS51350">
    <property type="entry name" value="PTS_HPR_DOM"/>
    <property type="match status" value="1"/>
</dbReference>
<dbReference type="SUPFAM" id="SSF55594">
    <property type="entry name" value="HPr-like"/>
    <property type="match status" value="1"/>
</dbReference>
<evidence type="ECO:0000313" key="2">
    <source>
        <dbReference type="EMBL" id="SBW09877.1"/>
    </source>
</evidence>
<organism evidence="2">
    <name type="scientific">uncultured Eubacteriales bacterium</name>
    <dbReference type="NCBI Taxonomy" id="172733"/>
    <lineage>
        <taxon>Bacteria</taxon>
        <taxon>Bacillati</taxon>
        <taxon>Bacillota</taxon>
        <taxon>Clostridia</taxon>
        <taxon>Eubacteriales</taxon>
        <taxon>environmental samples</taxon>
    </lineage>
</organism>